<evidence type="ECO:0000256" key="17">
    <source>
        <dbReference type="SAM" id="MobiDB-lite"/>
    </source>
</evidence>
<keyword evidence="21" id="KW-1185">Reference proteome</keyword>
<dbReference type="InterPro" id="IPR011015">
    <property type="entry name" value="LEM/LEM-like_dom_sf"/>
</dbReference>
<evidence type="ECO:0000256" key="13">
    <source>
        <dbReference type="ARBA" id="ARBA00056222"/>
    </source>
</evidence>
<dbReference type="InterPro" id="IPR036770">
    <property type="entry name" value="Ankyrin_rpt-contain_sf"/>
</dbReference>
<dbReference type="GO" id="GO:0031468">
    <property type="term" value="P:nuclear membrane reassembly"/>
    <property type="evidence" value="ECO:0007669"/>
    <property type="project" value="UniProtKB-ARBA"/>
</dbReference>
<evidence type="ECO:0000256" key="12">
    <source>
        <dbReference type="ARBA" id="ARBA00023306"/>
    </source>
</evidence>
<comment type="similarity">
    <text evidence="2">Belongs to the ANKLE2 family.</text>
</comment>
<feature type="region of interest" description="Disordered" evidence="17">
    <location>
        <begin position="117"/>
        <end position="163"/>
    </location>
</feature>
<evidence type="ECO:0000256" key="3">
    <source>
        <dbReference type="ARBA" id="ARBA00022553"/>
    </source>
</evidence>
<evidence type="ECO:0000256" key="4">
    <source>
        <dbReference type="ARBA" id="ARBA00022618"/>
    </source>
</evidence>
<evidence type="ECO:0000259" key="19">
    <source>
        <dbReference type="PROSITE" id="PS50954"/>
    </source>
</evidence>
<dbReference type="InterPro" id="IPR003887">
    <property type="entry name" value="LEM_dom"/>
</dbReference>
<protein>
    <recommendedName>
        <fullName evidence="15">Ankyrin repeat and LEM domain-containing protein 2</fullName>
    </recommendedName>
    <alternativeName>
        <fullName evidence="16">LEM domain-containing protein 4</fullName>
    </alternativeName>
</protein>
<keyword evidence="10" id="KW-0040">ANK repeat</keyword>
<keyword evidence="9 18" id="KW-1133">Transmembrane helix</keyword>
<dbReference type="OrthoDB" id="7446186at2759"/>
<feature type="region of interest" description="Disordered" evidence="17">
    <location>
        <begin position="881"/>
        <end position="949"/>
    </location>
</feature>
<dbReference type="GO" id="GO:0007399">
    <property type="term" value="P:nervous system development"/>
    <property type="evidence" value="ECO:0007669"/>
    <property type="project" value="UniProtKB-ARBA"/>
</dbReference>
<accession>A0A7J8GUU5</accession>
<dbReference type="GO" id="GO:0051721">
    <property type="term" value="F:protein phosphatase 2A binding"/>
    <property type="evidence" value="ECO:0007669"/>
    <property type="project" value="TreeGrafter"/>
</dbReference>
<keyword evidence="11 18" id="KW-0472">Membrane</keyword>
<dbReference type="SUPFAM" id="SSF63451">
    <property type="entry name" value="LEM domain"/>
    <property type="match status" value="1"/>
</dbReference>
<feature type="compositionally biased region" description="Polar residues" evidence="17">
    <location>
        <begin position="129"/>
        <end position="141"/>
    </location>
</feature>
<dbReference type="PANTHER" id="PTHR12349:SF4">
    <property type="entry name" value="ANKYRIN REPEAT AND LEM DOMAIN-CONTAINING PROTEIN 2"/>
    <property type="match status" value="1"/>
</dbReference>
<dbReference type="GO" id="GO:0051301">
    <property type="term" value="P:cell division"/>
    <property type="evidence" value="ECO:0007669"/>
    <property type="project" value="UniProtKB-KW"/>
</dbReference>
<reference evidence="20 21" key="1">
    <citation type="journal article" date="2020" name="Nature">
        <title>Six reference-quality genomes reveal evolution of bat adaptations.</title>
        <authorList>
            <person name="Jebb D."/>
            <person name="Huang Z."/>
            <person name="Pippel M."/>
            <person name="Hughes G.M."/>
            <person name="Lavrichenko K."/>
            <person name="Devanna P."/>
            <person name="Winkler S."/>
            <person name="Jermiin L.S."/>
            <person name="Skirmuntt E.C."/>
            <person name="Katzourakis A."/>
            <person name="Burkitt-Gray L."/>
            <person name="Ray D.A."/>
            <person name="Sullivan K.A.M."/>
            <person name="Roscito J.G."/>
            <person name="Kirilenko B.M."/>
            <person name="Davalos L.M."/>
            <person name="Corthals A.P."/>
            <person name="Power M.L."/>
            <person name="Jones G."/>
            <person name="Ransome R.D."/>
            <person name="Dechmann D.K.N."/>
            <person name="Locatelli A.G."/>
            <person name="Puechmaille S.J."/>
            <person name="Fedrigo O."/>
            <person name="Jarvis E.D."/>
            <person name="Hiller M."/>
            <person name="Vernes S.C."/>
            <person name="Myers E.W."/>
            <person name="Teeling E.C."/>
        </authorList>
    </citation>
    <scope>NUCLEOTIDE SEQUENCE [LARGE SCALE GENOMIC DNA]</scope>
    <source>
        <strain evidence="20">MRouAeg1</strain>
        <tissue evidence="20">Muscle</tissue>
    </source>
</reference>
<dbReference type="GO" id="GO:0005789">
    <property type="term" value="C:endoplasmic reticulum membrane"/>
    <property type="evidence" value="ECO:0007669"/>
    <property type="project" value="UniProtKB-SubCell"/>
</dbReference>
<proteinExistence type="inferred from homology"/>
<feature type="domain" description="LEM" evidence="19">
    <location>
        <begin position="71"/>
        <end position="115"/>
    </location>
</feature>
<dbReference type="CDD" id="cd12944">
    <property type="entry name" value="LEM_ANKL2"/>
    <property type="match status" value="1"/>
</dbReference>
<dbReference type="Pfam" id="PF03020">
    <property type="entry name" value="LEM"/>
    <property type="match status" value="1"/>
</dbReference>
<feature type="transmembrane region" description="Helical" evidence="18">
    <location>
        <begin position="12"/>
        <end position="32"/>
    </location>
</feature>
<dbReference type="InterPro" id="IPR035006">
    <property type="entry name" value="LEM_ANKL2"/>
</dbReference>
<comment type="caution">
    <text evidence="20">The sequence shown here is derived from an EMBL/GenBank/DDBJ whole genome shotgun (WGS) entry which is preliminary data.</text>
</comment>
<gene>
    <name evidence="20" type="ORF">HJG63_000678</name>
</gene>
<evidence type="ECO:0000256" key="6">
    <source>
        <dbReference type="ARBA" id="ARBA00022776"/>
    </source>
</evidence>
<keyword evidence="12" id="KW-0131">Cell cycle</keyword>
<keyword evidence="3" id="KW-0597">Phosphoprotein</keyword>
<evidence type="ECO:0000256" key="15">
    <source>
        <dbReference type="ARBA" id="ARBA00074558"/>
    </source>
</evidence>
<dbReference type="Gene3D" id="1.25.40.20">
    <property type="entry name" value="Ankyrin repeat-containing domain"/>
    <property type="match status" value="1"/>
</dbReference>
<evidence type="ECO:0000256" key="8">
    <source>
        <dbReference type="ARBA" id="ARBA00022968"/>
    </source>
</evidence>
<dbReference type="InterPro" id="IPR011320">
    <property type="entry name" value="RNase_H1_N"/>
</dbReference>
<evidence type="ECO:0000256" key="16">
    <source>
        <dbReference type="ARBA" id="ARBA00081980"/>
    </source>
</evidence>
<keyword evidence="5 18" id="KW-0812">Transmembrane</keyword>
<name>A0A7J8GUU5_ROUAE</name>
<dbReference type="Proteomes" id="UP000593571">
    <property type="component" value="Unassembled WGS sequence"/>
</dbReference>
<evidence type="ECO:0000313" key="21">
    <source>
        <dbReference type="Proteomes" id="UP000593571"/>
    </source>
</evidence>
<dbReference type="InterPro" id="IPR056237">
    <property type="entry name" value="ANKLE2_3rd"/>
</dbReference>
<dbReference type="AlphaFoldDB" id="A0A7J8GUU5"/>
<evidence type="ECO:0000256" key="9">
    <source>
        <dbReference type="ARBA" id="ARBA00022989"/>
    </source>
</evidence>
<comment type="subcellular location">
    <subcellularLocation>
        <location evidence="1">Endoplasmic reticulum membrane</location>
        <topology evidence="1">Single-pass type III membrane protein</topology>
    </subcellularLocation>
</comment>
<evidence type="ECO:0000256" key="7">
    <source>
        <dbReference type="ARBA" id="ARBA00022824"/>
    </source>
</evidence>
<feature type="compositionally biased region" description="Polar residues" evidence="17">
    <location>
        <begin position="666"/>
        <end position="676"/>
    </location>
</feature>
<keyword evidence="8" id="KW-0735">Signal-anchor</keyword>
<evidence type="ECO:0000313" key="20">
    <source>
        <dbReference type="EMBL" id="KAF6463803.1"/>
    </source>
</evidence>
<evidence type="ECO:0000256" key="5">
    <source>
        <dbReference type="ARBA" id="ARBA00022692"/>
    </source>
</evidence>
<dbReference type="Pfam" id="PF24567">
    <property type="entry name" value="ANKLE2_3rd"/>
    <property type="match status" value="1"/>
</dbReference>
<dbReference type="FunFam" id="1.25.40.20:FF:000072">
    <property type="entry name" value="Ankyrin repeat and LEM domain containing 2"/>
    <property type="match status" value="1"/>
</dbReference>
<comment type="subunit">
    <text evidence="14">Interacts with BAF/BANF1. Interacts with protein phosphatase 2A (PP2A) components PPP2C (PPP2CA or PPP2CB) and PPP2R1A.</text>
</comment>
<dbReference type="Pfam" id="PF01693">
    <property type="entry name" value="Cauli_VI"/>
    <property type="match status" value="1"/>
</dbReference>
<evidence type="ECO:0000256" key="14">
    <source>
        <dbReference type="ARBA" id="ARBA00063367"/>
    </source>
</evidence>
<dbReference type="EMBL" id="JACASE010000005">
    <property type="protein sequence ID" value="KAF6463803.1"/>
    <property type="molecule type" value="Genomic_DNA"/>
</dbReference>
<evidence type="ECO:0000256" key="1">
    <source>
        <dbReference type="ARBA" id="ARBA00004643"/>
    </source>
</evidence>
<keyword evidence="7" id="KW-0256">Endoplasmic reticulum</keyword>
<feature type="region of interest" description="Disordered" evidence="17">
    <location>
        <begin position="754"/>
        <end position="777"/>
    </location>
</feature>
<dbReference type="Gene3D" id="1.10.720.40">
    <property type="match status" value="1"/>
</dbReference>
<dbReference type="FunFam" id="1.10.720.40:FF:000001">
    <property type="entry name" value="LEM domain containing 2, isoform CRA_a"/>
    <property type="match status" value="1"/>
</dbReference>
<evidence type="ECO:0000256" key="2">
    <source>
        <dbReference type="ARBA" id="ARBA00007597"/>
    </source>
</evidence>
<feature type="region of interest" description="Disordered" evidence="17">
    <location>
        <begin position="664"/>
        <end position="727"/>
    </location>
</feature>
<keyword evidence="6" id="KW-0498">Mitosis</keyword>
<evidence type="ECO:0000256" key="10">
    <source>
        <dbReference type="ARBA" id="ARBA00023043"/>
    </source>
</evidence>
<keyword evidence="4" id="KW-0132">Cell division</keyword>
<sequence>MLWPRLAAAEWAALAWELLGASVLLIAVRWLVRRLEKRPWGLGRSGRPAPPPRAAADPGPDPGEMTMDAILARLKLLNPDDLREEIVKAGLKCGPITSTTRFIFEKKLAQALLEHAGSPSSHRLHQDSAGATTLSQGTQRGVKSVAGSPAEQPSFSEDPDFGYSVGLNPPEEEDLTSKTCPVPFSGAAQANGHRAMMRASAEPPLYYGVCPAYEDTPARNERIHVYEDKKEALQAVKMIKGSRFKAFSSREDAEKFARGISDYFPSPGKTSLPLSPVKTAPLLSSDGLRDGLYSLESEAVNRERANSYKNPRTQDLTAKLRKAVEQGEEDTFSHLIWSNPRYLIGSGDNPTIVQEGCRYNVMHVAAKENQASICQLTLETLEDPGFMRLMYPDDAPGMLQKRISYILDLYLNTPDKAGYDTPLHFACKFGNADVVNVLSSHPLIVKDPRNKYDKTPEDVICERSKNKSVELKERIREYLKGHFYVPLLRAEDTSSPVIGELWSSDQTAEAPHTSHGGGGPRDPVLTLSAFVGPLSPAKAEDFRRLWKTPPREKAGFFHNVRKSDPERGIERVGRELAHELGYPWVEYWDFLGCFVDLSSHEGLRRLEEYLTQQEVGGKAQQDGGGNEARPQNTCDFGCRRKGSNSISVRAFLDEGDDVSLEEVKNRQNTARNNTPPTVGACRDLGCSTLPSEEKTDRIEASAPASPHSSRNGFCGPPSGGRTLGGARPEALSAAGTLTSPVSGLTAEFGKLGLQTRSRCPEAPNHTVQTGDEEAPTSVDAVERDLLGPPDADRLGNNQIRTDSDMSAGIAHTCLSPSSPGREALHGGSSVSAEPVQRLFLSGEEPSKLDRDVLAALECADVDPRQYPAVDRWRSAVLRYSPSDRQSWPSPAVKGKMTSQLPEVGRPQNCSPGRSGPVRGSPRKPGPHSPGVGSPGRYSPANGGWCARPSWQPRRAGVHCGALGSFLKKEG</sequence>
<organism evidence="20 21">
    <name type="scientific">Rousettus aegyptiacus</name>
    <name type="common">Egyptian fruit bat</name>
    <name type="synonym">Pteropus aegyptiacus</name>
    <dbReference type="NCBI Taxonomy" id="9407"/>
    <lineage>
        <taxon>Eukaryota</taxon>
        <taxon>Metazoa</taxon>
        <taxon>Chordata</taxon>
        <taxon>Craniata</taxon>
        <taxon>Vertebrata</taxon>
        <taxon>Euteleostomi</taxon>
        <taxon>Mammalia</taxon>
        <taxon>Eutheria</taxon>
        <taxon>Laurasiatheria</taxon>
        <taxon>Chiroptera</taxon>
        <taxon>Yinpterochiroptera</taxon>
        <taxon>Pteropodoidea</taxon>
        <taxon>Pteropodidae</taxon>
        <taxon>Rousettinae</taxon>
        <taxon>Rousettus</taxon>
    </lineage>
</organism>
<evidence type="ECO:0000256" key="18">
    <source>
        <dbReference type="SAM" id="Phobius"/>
    </source>
</evidence>
<feature type="region of interest" description="Disordered" evidence="17">
    <location>
        <begin position="41"/>
        <end position="62"/>
    </location>
</feature>
<dbReference type="PANTHER" id="PTHR12349">
    <property type="entry name" value="ANKYRIN REPEAT AND LEM DOMAIN-CONTAINING PROTEIN 2"/>
    <property type="match status" value="1"/>
</dbReference>
<comment type="function">
    <text evidence="13">Involved in mitotic nuclear envelope reassembly by promoting dephosphorylation of BAF/BANF1 during mitotic exit. Coordinates the control of BAF/BANF1 dephosphorylation by inhibiting VRK1 kinase and promoting dephosphorylation of BAF/BANF1 by protein phosphatase 2A (PP2A), thereby facilitating nuclear envelope assembly. May regulate nuclear localization of VRK1 in non-dividing cells. It is unclear whether it acts as a real PP2A regulatory subunit or whether it is involved in recruitment of the PP2A complex. Involved in brain development.</text>
</comment>
<evidence type="ECO:0000256" key="11">
    <source>
        <dbReference type="ARBA" id="ARBA00023136"/>
    </source>
</evidence>
<dbReference type="PROSITE" id="PS50954">
    <property type="entry name" value="LEM"/>
    <property type="match status" value="1"/>
</dbReference>
<dbReference type="SUPFAM" id="SSF48403">
    <property type="entry name" value="Ankyrin repeat"/>
    <property type="match status" value="1"/>
</dbReference>